<keyword evidence="3" id="KW-0378">Hydrolase</keyword>
<evidence type="ECO:0000256" key="4">
    <source>
        <dbReference type="ARBA" id="ARBA00022833"/>
    </source>
</evidence>
<dbReference type="InterPro" id="IPR037518">
    <property type="entry name" value="MPN"/>
</dbReference>
<feature type="domain" description="MPN" evidence="7">
    <location>
        <begin position="102"/>
        <end position="224"/>
    </location>
</feature>
<dbReference type="RefSeq" id="WP_201504820.1">
    <property type="nucleotide sequence ID" value="NZ_BAAAFR010000002.1"/>
</dbReference>
<accession>A0ABP3FG07</accession>
<dbReference type="SUPFAM" id="SSF47781">
    <property type="entry name" value="RuvA domain 2-like"/>
    <property type="match status" value="1"/>
</dbReference>
<protein>
    <submittedName>
        <fullName evidence="8">DNA repair protein RadC</fullName>
    </submittedName>
</protein>
<comment type="similarity">
    <text evidence="6">Belongs to the UPF0758 family.</text>
</comment>
<evidence type="ECO:0000313" key="9">
    <source>
        <dbReference type="Proteomes" id="UP001501787"/>
    </source>
</evidence>
<evidence type="ECO:0000256" key="3">
    <source>
        <dbReference type="ARBA" id="ARBA00022801"/>
    </source>
</evidence>
<name>A0ABP3FG07_9GAMM</name>
<dbReference type="SUPFAM" id="SSF102712">
    <property type="entry name" value="JAB1/MPN domain"/>
    <property type="match status" value="1"/>
</dbReference>
<sequence length="239" mass="26084">MAIKDWHADDRPREKLLNLGAAHLSDAEILAIFLRTGTASLSAIELARSLIEEFGSLAELLGAPQETVLACHGIGPAKYAQIIASLEMGTRYLGSQLKAKPNFAHAEVVKSYLSTQLRRERREVFALLSLDNALQMLNFEKLFIGGVSSCSVCIKEVLRHALSHSATQLIVAHNHPHTDAMPSAADTHLTERLAQAASLVDMTLVDHIIVGRNDVFSYAENRLLPVSMAIDTDSRHSVA</sequence>
<evidence type="ECO:0000256" key="1">
    <source>
        <dbReference type="ARBA" id="ARBA00022670"/>
    </source>
</evidence>
<dbReference type="Gene3D" id="3.40.140.10">
    <property type="entry name" value="Cytidine Deaminase, domain 2"/>
    <property type="match status" value="1"/>
</dbReference>
<evidence type="ECO:0000259" key="7">
    <source>
        <dbReference type="PROSITE" id="PS50249"/>
    </source>
</evidence>
<gene>
    <name evidence="8" type="primary">radC</name>
    <name evidence="8" type="ORF">GCM10009129_12960</name>
</gene>
<keyword evidence="4" id="KW-0862">Zinc</keyword>
<comment type="caution">
    <text evidence="8">The sequence shown here is derived from an EMBL/GenBank/DDBJ whole genome shotgun (WGS) entry which is preliminary data.</text>
</comment>
<dbReference type="PANTHER" id="PTHR30471">
    <property type="entry name" value="DNA REPAIR PROTEIN RADC"/>
    <property type="match status" value="1"/>
</dbReference>
<evidence type="ECO:0000256" key="5">
    <source>
        <dbReference type="ARBA" id="ARBA00023049"/>
    </source>
</evidence>
<evidence type="ECO:0000313" key="8">
    <source>
        <dbReference type="EMBL" id="GAA0316928.1"/>
    </source>
</evidence>
<dbReference type="NCBIfam" id="NF000642">
    <property type="entry name" value="PRK00024.1"/>
    <property type="match status" value="1"/>
</dbReference>
<evidence type="ECO:0000256" key="2">
    <source>
        <dbReference type="ARBA" id="ARBA00022723"/>
    </source>
</evidence>
<proteinExistence type="inferred from homology"/>
<keyword evidence="5" id="KW-0482">Metalloprotease</keyword>
<dbReference type="Proteomes" id="UP001501787">
    <property type="component" value="Unassembled WGS sequence"/>
</dbReference>
<dbReference type="CDD" id="cd08071">
    <property type="entry name" value="MPN_DUF2466"/>
    <property type="match status" value="1"/>
</dbReference>
<dbReference type="Gene3D" id="1.10.150.20">
    <property type="entry name" value="5' to 3' exonuclease, C-terminal subdomain"/>
    <property type="match status" value="1"/>
</dbReference>
<evidence type="ECO:0000256" key="6">
    <source>
        <dbReference type="RuleBase" id="RU003797"/>
    </source>
</evidence>
<reference evidence="9" key="1">
    <citation type="journal article" date="2019" name="Int. J. Syst. Evol. Microbiol.">
        <title>The Global Catalogue of Microorganisms (GCM) 10K type strain sequencing project: providing services to taxonomists for standard genome sequencing and annotation.</title>
        <authorList>
            <consortium name="The Broad Institute Genomics Platform"/>
            <consortium name="The Broad Institute Genome Sequencing Center for Infectious Disease"/>
            <person name="Wu L."/>
            <person name="Ma J."/>
        </authorList>
    </citation>
    <scope>NUCLEOTIDE SEQUENCE [LARGE SCALE GENOMIC DNA]</scope>
    <source>
        <strain evidence="9">JCM 16343</strain>
    </source>
</reference>
<dbReference type="Pfam" id="PF20582">
    <property type="entry name" value="UPF0758_N"/>
    <property type="match status" value="1"/>
</dbReference>
<dbReference type="PROSITE" id="PS50249">
    <property type="entry name" value="MPN"/>
    <property type="match status" value="1"/>
</dbReference>
<dbReference type="InterPro" id="IPR025657">
    <property type="entry name" value="RadC_JAB"/>
</dbReference>
<dbReference type="InterPro" id="IPR046778">
    <property type="entry name" value="UPF0758_N"/>
</dbReference>
<keyword evidence="1" id="KW-0645">Protease</keyword>
<dbReference type="Pfam" id="PF04002">
    <property type="entry name" value="RadC"/>
    <property type="match status" value="1"/>
</dbReference>
<organism evidence="8 9">
    <name type="scientific">Psychrobacter aestuarii</name>
    <dbReference type="NCBI Taxonomy" id="556327"/>
    <lineage>
        <taxon>Bacteria</taxon>
        <taxon>Pseudomonadati</taxon>
        <taxon>Pseudomonadota</taxon>
        <taxon>Gammaproteobacteria</taxon>
        <taxon>Moraxellales</taxon>
        <taxon>Moraxellaceae</taxon>
        <taxon>Psychrobacter</taxon>
    </lineage>
</organism>
<dbReference type="InterPro" id="IPR001405">
    <property type="entry name" value="UPF0758"/>
</dbReference>
<dbReference type="PANTHER" id="PTHR30471:SF3">
    <property type="entry name" value="UPF0758 PROTEIN YEES-RELATED"/>
    <property type="match status" value="1"/>
</dbReference>
<keyword evidence="9" id="KW-1185">Reference proteome</keyword>
<dbReference type="InterPro" id="IPR010994">
    <property type="entry name" value="RuvA_2-like"/>
</dbReference>
<dbReference type="NCBIfam" id="TIGR00608">
    <property type="entry name" value="radc"/>
    <property type="match status" value="1"/>
</dbReference>
<dbReference type="EMBL" id="BAAAFR010000002">
    <property type="protein sequence ID" value="GAA0316928.1"/>
    <property type="molecule type" value="Genomic_DNA"/>
</dbReference>
<keyword evidence="2" id="KW-0479">Metal-binding</keyword>